<sequence>MPPGTDSASGLAAAVLAASTPRAAAEAVSSVAAFLRRHHAGTDQPRAFFADALPALLFRLFVSRSPASPCFVDLAAGDPALAYLLESLLAPSGPLLVALSAADRHSLLRFTFPRERLPDWLGFVLSSAAASSDQVISPLLAGRVGSKLHLSLLEYYLFWFAYYPISAAKAKATAGASTASPSTSKPSLRPRARLESWVSTFASTAGRNPDQKPHTSLYLKLLYAYLKEFVPSDSAPPRSSCGTLLHRNVRDGVDAAGSFRRAEFFVHTLVQFWLVGNDFLPLPVQRCRSYGLPLLSLLTRANATLSERLPTPGLGDAVKLLIMYLNSSGVRRLVDANNVFDAMLSRKESSDSPAGYWNPLVQRPLYRFVLRTLLFCPMGADITNIAQVFSAWMVYMEPWKVQQDDLNEYDLPPPGGRNVHCISDGKRQKCDAEYSPAWQGYVLSNYLFYSSLVVHFLGFAHKFIHSDVASVLQMVSKVLEVLGSSELLGLIYKVDAAYHSRFSDSQSCCLDHVLKYLPAICEQLQDWEDGLSKHNTDGSFLHMGRNSNLRLFSLDDNGPYNLLKLLLLRAESEIQHLPGDAMRTLQTLDVIKSNMKKVFYKHIESSQAKNLPEGEHNQHHGRGDVFIPKHPSPGKSSLADMKNNGDWMMRPISDTEVAWLARMLICFSSWLNETLRLEHTVADVAPTGPTTIKVDRNEPSRVGGPKDAARMVLVGVFTVLVVVGQWILQFMRMHRIRINLRILASKKLLALAMVYMVFTIAKHMLS</sequence>
<accession>A0ACD5U4T1</accession>
<organism evidence="1 2">
    <name type="scientific">Avena sativa</name>
    <name type="common">Oat</name>
    <dbReference type="NCBI Taxonomy" id="4498"/>
    <lineage>
        <taxon>Eukaryota</taxon>
        <taxon>Viridiplantae</taxon>
        <taxon>Streptophyta</taxon>
        <taxon>Embryophyta</taxon>
        <taxon>Tracheophyta</taxon>
        <taxon>Spermatophyta</taxon>
        <taxon>Magnoliopsida</taxon>
        <taxon>Liliopsida</taxon>
        <taxon>Poales</taxon>
        <taxon>Poaceae</taxon>
        <taxon>BOP clade</taxon>
        <taxon>Pooideae</taxon>
        <taxon>Poodae</taxon>
        <taxon>Poeae</taxon>
        <taxon>Poeae Chloroplast Group 1 (Aveneae type)</taxon>
        <taxon>Aveninae</taxon>
        <taxon>Avena</taxon>
    </lineage>
</organism>
<keyword evidence="2" id="KW-1185">Reference proteome</keyword>
<protein>
    <submittedName>
        <fullName evidence="1">Uncharacterized protein</fullName>
    </submittedName>
</protein>
<dbReference type="Proteomes" id="UP001732700">
    <property type="component" value="Chromosome 1D"/>
</dbReference>
<reference evidence="1" key="1">
    <citation type="submission" date="2021-05" db="EMBL/GenBank/DDBJ databases">
        <authorList>
            <person name="Scholz U."/>
            <person name="Mascher M."/>
            <person name="Fiebig A."/>
        </authorList>
    </citation>
    <scope>NUCLEOTIDE SEQUENCE [LARGE SCALE GENOMIC DNA]</scope>
</reference>
<proteinExistence type="predicted"/>
<name>A0ACD5U4T1_AVESA</name>
<evidence type="ECO:0000313" key="2">
    <source>
        <dbReference type="Proteomes" id="UP001732700"/>
    </source>
</evidence>
<evidence type="ECO:0000313" key="1">
    <source>
        <dbReference type="EnsemblPlants" id="AVESA.00010b.r2.1DG0176920.1.CDS"/>
    </source>
</evidence>
<reference evidence="1" key="2">
    <citation type="submission" date="2025-09" db="UniProtKB">
        <authorList>
            <consortium name="EnsemblPlants"/>
        </authorList>
    </citation>
    <scope>IDENTIFICATION</scope>
</reference>
<dbReference type="EnsemblPlants" id="AVESA.00010b.r2.1DG0176920.1">
    <property type="protein sequence ID" value="AVESA.00010b.r2.1DG0176920.1.CDS"/>
    <property type="gene ID" value="AVESA.00010b.r2.1DG0176920"/>
</dbReference>